<dbReference type="InterPro" id="IPR008552">
    <property type="entry name" value="DUF834"/>
</dbReference>
<reference evidence="3" key="1">
    <citation type="journal article" date="2002" name="Nature">
        <title>The genome sequence and structure of rice chromosome 1.</title>
        <authorList>
            <person name="Sasaki T."/>
            <person name="Matsumoto T."/>
            <person name="Yamamoto K."/>
            <person name="Sakata K."/>
            <person name="Baba T."/>
            <person name="Katayose Y."/>
            <person name="Wu J."/>
            <person name="Niimura Y."/>
            <person name="Cheng Z."/>
            <person name="Nagamura Y."/>
            <person name="Antonio B.A."/>
            <person name="Kanamori H."/>
            <person name="Hosokawa S."/>
            <person name="Masukawa M."/>
            <person name="Arikawa K."/>
            <person name="Chiden Y."/>
            <person name="Hayashi M."/>
            <person name="Okamoto M."/>
            <person name="Ando T."/>
            <person name="Aoki H."/>
            <person name="Arita K."/>
            <person name="Hamada M."/>
            <person name="Harada C."/>
            <person name="Hijishita S."/>
            <person name="Honda M."/>
            <person name="Ichikawa Y."/>
            <person name="Idonuma A."/>
            <person name="Iijima M."/>
            <person name="Ikeda M."/>
            <person name="Ikeno M."/>
            <person name="Itoh S."/>
            <person name="Itoh T."/>
            <person name="Itoh Y."/>
            <person name="Itoh Y."/>
            <person name="Iwabuchi A."/>
            <person name="Kamiya K."/>
            <person name="Karasawa W."/>
            <person name="Katagiri S."/>
            <person name="Kikuta A."/>
            <person name="Kobayashi N."/>
            <person name="Kono I."/>
            <person name="Machita K."/>
            <person name="Maehara T."/>
            <person name="Mizuno H."/>
            <person name="Mizubayashi T."/>
            <person name="Mukai Y."/>
            <person name="Nagasaki H."/>
            <person name="Nakashima M."/>
            <person name="Nakama Y."/>
            <person name="Nakamichi Y."/>
            <person name="Nakamura M."/>
            <person name="Namiki N."/>
            <person name="Negishi M."/>
            <person name="Ohta I."/>
            <person name="Ono N."/>
            <person name="Saji S."/>
            <person name="Sakai K."/>
            <person name="Shibata M."/>
            <person name="Shimokawa T."/>
            <person name="Shomura A."/>
            <person name="Song J."/>
            <person name="Takazaki Y."/>
            <person name="Terasawa K."/>
            <person name="Tsuji K."/>
            <person name="Waki K."/>
            <person name="Yamagata H."/>
            <person name="Yamane H."/>
            <person name="Yoshiki S."/>
            <person name="Yoshihara R."/>
            <person name="Yukawa K."/>
            <person name="Zhong H."/>
            <person name="Iwama H."/>
            <person name="Endo T."/>
            <person name="Ito H."/>
            <person name="Hahn J.H."/>
            <person name="Kim H.I."/>
            <person name="Eun M.Y."/>
            <person name="Yano M."/>
            <person name="Jiang J."/>
            <person name="Gojobori T."/>
        </authorList>
    </citation>
    <scope>NUCLEOTIDE SEQUENCE [LARGE SCALE GENOMIC DNA]</scope>
</reference>
<accession>Q5N9A8</accession>
<feature type="compositionally biased region" description="Basic residues" evidence="1">
    <location>
        <begin position="38"/>
        <end position="49"/>
    </location>
</feature>
<dbReference type="Pfam" id="PF05754">
    <property type="entry name" value="DUF834"/>
    <property type="match status" value="1"/>
</dbReference>
<protein>
    <recommendedName>
        <fullName evidence="2">DUF834 domain-containing protein</fullName>
    </recommendedName>
</protein>
<sequence length="168" mass="17550">MARGGATTGDKWRRRTTRGGRQKGEEEEAVLTVPAQTARRRREGGRRRGTATACSSERRLGGASATLGEDRGTAEARQGLGKGVSSAIREDGEVAELALSAAKPVMAVAQPEVDGDGGSRRPEATKRRRPRVDSGGGVSVRGWGNGVAAGLALETVKPVEVVSWCADD</sequence>
<feature type="domain" description="DUF834" evidence="2">
    <location>
        <begin position="120"/>
        <end position="168"/>
    </location>
</feature>
<organism evidence="3">
    <name type="scientific">Oryza sativa subsp. japonica</name>
    <name type="common">Rice</name>
    <dbReference type="NCBI Taxonomy" id="39947"/>
    <lineage>
        <taxon>Eukaryota</taxon>
        <taxon>Viridiplantae</taxon>
        <taxon>Streptophyta</taxon>
        <taxon>Embryophyta</taxon>
        <taxon>Tracheophyta</taxon>
        <taxon>Spermatophyta</taxon>
        <taxon>Magnoliopsida</taxon>
        <taxon>Liliopsida</taxon>
        <taxon>Poales</taxon>
        <taxon>Poaceae</taxon>
        <taxon>BOP clade</taxon>
        <taxon>Oryzoideae</taxon>
        <taxon>Oryzeae</taxon>
        <taxon>Oryzinae</taxon>
        <taxon>Oryza</taxon>
        <taxon>Oryza sativa</taxon>
    </lineage>
</organism>
<proteinExistence type="predicted"/>
<evidence type="ECO:0000256" key="1">
    <source>
        <dbReference type="SAM" id="MobiDB-lite"/>
    </source>
</evidence>
<feature type="region of interest" description="Disordered" evidence="1">
    <location>
        <begin position="1"/>
        <end position="84"/>
    </location>
</feature>
<name>Q5N9A8_ORYSJ</name>
<dbReference type="AlphaFoldDB" id="Q5N9A8"/>
<dbReference type="EMBL" id="AP003279">
    <property type="protein sequence ID" value="BAD81948.1"/>
    <property type="molecule type" value="Genomic_DNA"/>
</dbReference>
<feature type="region of interest" description="Disordered" evidence="1">
    <location>
        <begin position="108"/>
        <end position="140"/>
    </location>
</feature>
<gene>
    <name evidence="3" type="primary">P0529E05.31</name>
</gene>
<evidence type="ECO:0000259" key="2">
    <source>
        <dbReference type="Pfam" id="PF05754"/>
    </source>
</evidence>
<dbReference type="Proteomes" id="UP000817658">
    <property type="component" value="Chromosome 1"/>
</dbReference>
<feature type="compositionally biased region" description="Basic residues" evidence="1">
    <location>
        <begin position="12"/>
        <end position="21"/>
    </location>
</feature>
<evidence type="ECO:0000313" key="3">
    <source>
        <dbReference type="EMBL" id="BAD81948.1"/>
    </source>
</evidence>